<evidence type="ECO:0000313" key="1">
    <source>
        <dbReference type="EMBL" id="MCX2978423.1"/>
    </source>
</evidence>
<name>A0ABT3T830_9GAMM</name>
<evidence type="ECO:0000313" key="2">
    <source>
        <dbReference type="Proteomes" id="UP001143304"/>
    </source>
</evidence>
<keyword evidence="1" id="KW-0378">Hydrolase</keyword>
<sequence length="281" mass="32742">MVRQSNTPADVPVEPRNREHSLGPALAGDWFDNHPFKTAWFNAMSITFPLGEKFFIDSVRHFADRIDDPKLTDDIRGFCGQEGFHRREHQHYNETLCQQRGYDLALMEGRLEANIKRSKKFFSPMQQLAITASLEHITAILAESALDESNPMRNEADPLMLALWQWHAAEEMEHKSVAFDVYRAMGGTEKMRKRAMRQSTLFLMIDVMAGVVHMLRRDGQLWNLRLWGQGWKFLFGRNGGILRSVWPAYKEYYKDGFHPWDRDTRPLLASWKENDQQLLTA</sequence>
<comment type="caution">
    <text evidence="1">The sequence shown here is derived from an EMBL/GenBank/DDBJ whole genome shotgun (WGS) entry which is preliminary data.</text>
</comment>
<dbReference type="PIRSF" id="PIRSF007580">
    <property type="entry name" value="UCP07580"/>
    <property type="match status" value="1"/>
</dbReference>
<reference evidence="1" key="1">
    <citation type="submission" date="2019-02" db="EMBL/GenBank/DDBJ databases">
        <authorList>
            <person name="Li S.-H."/>
        </authorList>
    </citation>
    <scope>NUCLEOTIDE SEQUENCE</scope>
    <source>
        <strain evidence="1">IMCC11814</strain>
    </source>
</reference>
<dbReference type="PANTHER" id="PTHR39456">
    <property type="entry name" value="METAL-DEPENDENT HYDROLASE"/>
    <property type="match status" value="1"/>
</dbReference>
<protein>
    <submittedName>
        <fullName evidence="1">Metal-dependent hydrolase</fullName>
    </submittedName>
</protein>
<dbReference type="PANTHER" id="PTHR39456:SF1">
    <property type="entry name" value="METAL-DEPENDENT HYDROLASE"/>
    <property type="match status" value="1"/>
</dbReference>
<dbReference type="Proteomes" id="UP001143304">
    <property type="component" value="Unassembled WGS sequence"/>
</dbReference>
<gene>
    <name evidence="1" type="ORF">EYC82_13740</name>
</gene>
<dbReference type="EMBL" id="SHNO01000001">
    <property type="protein sequence ID" value="MCX2978423.1"/>
    <property type="molecule type" value="Genomic_DNA"/>
</dbReference>
<keyword evidence="2" id="KW-1185">Reference proteome</keyword>
<accession>A0ABT3T830</accession>
<proteinExistence type="predicted"/>
<dbReference type="RefSeq" id="WP_279250120.1">
    <property type="nucleotide sequence ID" value="NZ_SHNO01000001.1"/>
</dbReference>
<dbReference type="InterPro" id="IPR016516">
    <property type="entry name" value="UCP07580"/>
</dbReference>
<dbReference type="Pfam" id="PF10118">
    <property type="entry name" value="Metal_hydrol"/>
    <property type="match status" value="1"/>
</dbReference>
<dbReference type="GO" id="GO:0016787">
    <property type="term" value="F:hydrolase activity"/>
    <property type="evidence" value="ECO:0007669"/>
    <property type="project" value="UniProtKB-KW"/>
</dbReference>
<organism evidence="1 2">
    <name type="scientific">Candidatus Marimicrobium litorale</name>
    <dbReference type="NCBI Taxonomy" id="2518991"/>
    <lineage>
        <taxon>Bacteria</taxon>
        <taxon>Pseudomonadati</taxon>
        <taxon>Pseudomonadota</taxon>
        <taxon>Gammaproteobacteria</taxon>
        <taxon>Cellvibrionales</taxon>
        <taxon>Halieaceae</taxon>
        <taxon>Marimicrobium</taxon>
    </lineage>
</organism>